<reference evidence="3 4" key="1">
    <citation type="submission" date="2023-07" db="EMBL/GenBank/DDBJ databases">
        <title>Genomic Encyclopedia of Type Strains, Phase IV (KMG-IV): sequencing the most valuable type-strain genomes for metagenomic binning, comparative biology and taxonomic classification.</title>
        <authorList>
            <person name="Goeker M."/>
        </authorList>
    </citation>
    <scope>NUCLEOTIDE SEQUENCE [LARGE SCALE GENOMIC DNA]</scope>
    <source>
        <strain evidence="3 4">DSM 19013</strain>
    </source>
</reference>
<feature type="compositionally biased region" description="Low complexity" evidence="2">
    <location>
        <begin position="139"/>
        <end position="148"/>
    </location>
</feature>
<organism evidence="3 4">
    <name type="scientific">Methylobacterium aerolatum</name>
    <dbReference type="NCBI Taxonomy" id="418708"/>
    <lineage>
        <taxon>Bacteria</taxon>
        <taxon>Pseudomonadati</taxon>
        <taxon>Pseudomonadota</taxon>
        <taxon>Alphaproteobacteria</taxon>
        <taxon>Hyphomicrobiales</taxon>
        <taxon>Methylobacteriaceae</taxon>
        <taxon>Methylobacterium</taxon>
    </lineage>
</organism>
<evidence type="ECO:0000313" key="4">
    <source>
        <dbReference type="Proteomes" id="UP001231124"/>
    </source>
</evidence>
<name>A0ABU0HWW7_9HYPH</name>
<evidence type="ECO:0000313" key="3">
    <source>
        <dbReference type="EMBL" id="MDQ0445976.1"/>
    </source>
</evidence>
<dbReference type="Pfam" id="PF05443">
    <property type="entry name" value="ROS_MUCR"/>
    <property type="match status" value="1"/>
</dbReference>
<gene>
    <name evidence="3" type="ORF">QO012_000454</name>
</gene>
<protein>
    <submittedName>
        <fullName evidence="3">Transcriptional regulator</fullName>
    </submittedName>
</protein>
<comment type="similarity">
    <text evidence="1">Belongs to the ros/MucR family.</text>
</comment>
<accession>A0ABU0HWW7</accession>
<dbReference type="EMBL" id="JAUSVP010000001">
    <property type="protein sequence ID" value="MDQ0445976.1"/>
    <property type="molecule type" value="Genomic_DNA"/>
</dbReference>
<comment type="caution">
    <text evidence="3">The sequence shown here is derived from an EMBL/GenBank/DDBJ whole genome shotgun (WGS) entry which is preliminary data.</text>
</comment>
<dbReference type="Proteomes" id="UP001231124">
    <property type="component" value="Unassembled WGS sequence"/>
</dbReference>
<evidence type="ECO:0000256" key="1">
    <source>
        <dbReference type="ARBA" id="ARBA00007031"/>
    </source>
</evidence>
<evidence type="ECO:0000256" key="2">
    <source>
        <dbReference type="SAM" id="MobiDB-lite"/>
    </source>
</evidence>
<dbReference type="InterPro" id="IPR008807">
    <property type="entry name" value="ROS_MUCR"/>
</dbReference>
<dbReference type="Gene3D" id="1.10.10.1550">
    <property type="entry name" value="ROS/MUCR transcriptional regulator protein"/>
    <property type="match status" value="1"/>
</dbReference>
<feature type="region of interest" description="Disordered" evidence="2">
    <location>
        <begin position="133"/>
        <end position="157"/>
    </location>
</feature>
<sequence>MSEEFEATSPSLHLIVADLVAAYVSNNRVPSNELPALIACVRDALVKLSAPVAEAERETVAKPTAAQIRKSVQHGGIVSFLDGRSYKTLKRHLATYGLTPDTYRERFGLRDDYPMVAPAYSERRSQLAKDLGLGIRGGPAAPKAAQPASLRKRSQAA</sequence>
<keyword evidence="4" id="KW-1185">Reference proteome</keyword>
<dbReference type="InterPro" id="IPR041920">
    <property type="entry name" value="ROS/MUCR_sf"/>
</dbReference>
<dbReference type="RefSeq" id="WP_238203240.1">
    <property type="nucleotide sequence ID" value="NZ_BPQE01000013.1"/>
</dbReference>
<proteinExistence type="inferred from homology"/>